<dbReference type="Gene3D" id="2.30.29.30">
    <property type="entry name" value="Pleckstrin-homology domain (PH domain)/Phosphotyrosine-binding domain (PTB)"/>
    <property type="match status" value="1"/>
</dbReference>
<comment type="subcellular location">
    <subcellularLocation>
        <location evidence="1">Nucleus</location>
        <location evidence="1">Nuclear pore complex</location>
    </subcellularLocation>
</comment>
<accession>A0AA88WN97</accession>
<dbReference type="GO" id="GO:0005643">
    <property type="term" value="C:nuclear pore"/>
    <property type="evidence" value="ECO:0007669"/>
    <property type="project" value="UniProtKB-SubCell"/>
</dbReference>
<proteinExistence type="predicted"/>
<organism evidence="7 8">
    <name type="scientific">Escallonia herrerae</name>
    <dbReference type="NCBI Taxonomy" id="1293975"/>
    <lineage>
        <taxon>Eukaryota</taxon>
        <taxon>Viridiplantae</taxon>
        <taxon>Streptophyta</taxon>
        <taxon>Embryophyta</taxon>
        <taxon>Tracheophyta</taxon>
        <taxon>Spermatophyta</taxon>
        <taxon>Magnoliopsida</taxon>
        <taxon>eudicotyledons</taxon>
        <taxon>Gunneridae</taxon>
        <taxon>Pentapetalae</taxon>
        <taxon>asterids</taxon>
        <taxon>campanulids</taxon>
        <taxon>Escalloniales</taxon>
        <taxon>Escalloniaceae</taxon>
        <taxon>Escallonia</taxon>
    </lineage>
</organism>
<dbReference type="GO" id="GO:0015031">
    <property type="term" value="P:protein transport"/>
    <property type="evidence" value="ECO:0007669"/>
    <property type="project" value="UniProtKB-KW"/>
</dbReference>
<evidence type="ECO:0000256" key="4">
    <source>
        <dbReference type="ARBA" id="ARBA00023132"/>
    </source>
</evidence>
<dbReference type="GO" id="GO:0005096">
    <property type="term" value="F:GTPase activator activity"/>
    <property type="evidence" value="ECO:0007669"/>
    <property type="project" value="TreeGrafter"/>
</dbReference>
<keyword evidence="2" id="KW-0509">mRNA transport</keyword>
<evidence type="ECO:0000313" key="7">
    <source>
        <dbReference type="EMBL" id="KAK3031056.1"/>
    </source>
</evidence>
<feature type="domain" description="RanBD1" evidence="6">
    <location>
        <begin position="38"/>
        <end position="88"/>
    </location>
</feature>
<evidence type="ECO:0000256" key="2">
    <source>
        <dbReference type="ARBA" id="ARBA00022816"/>
    </source>
</evidence>
<dbReference type="PANTHER" id="PTHR23138">
    <property type="entry name" value="RAN BINDING PROTEIN"/>
    <property type="match status" value="1"/>
</dbReference>
<sequence>MACRTRNLLDSARYSLPSLKSTMGEEDGLQPVRPHSVKMSVQEHVGNDKSCVWHAADFADGELKDELFCIRFQSVENCKNFMETMQEVAESQQKKEESKDASDAAGLIKKLTVEDKKSEEKTKEEDTVADKEEKVAESEKRVEELASST</sequence>
<dbReference type="InterPro" id="IPR011993">
    <property type="entry name" value="PH-like_dom_sf"/>
</dbReference>
<gene>
    <name evidence="7" type="ORF">RJ639_035087</name>
</gene>
<dbReference type="SUPFAM" id="SSF50729">
    <property type="entry name" value="PH domain-like"/>
    <property type="match status" value="1"/>
</dbReference>
<dbReference type="InterPro" id="IPR045255">
    <property type="entry name" value="RanBP1-like"/>
</dbReference>
<name>A0AA88WN97_9ASTE</name>
<dbReference type="EMBL" id="JAVXUP010000319">
    <property type="protein sequence ID" value="KAK3031056.1"/>
    <property type="molecule type" value="Genomic_DNA"/>
</dbReference>
<keyword evidence="3" id="KW-0811">Translocation</keyword>
<feature type="region of interest" description="Disordered" evidence="5">
    <location>
        <begin position="114"/>
        <end position="149"/>
    </location>
</feature>
<comment type="caution">
    <text evidence="7">The sequence shown here is derived from an EMBL/GenBank/DDBJ whole genome shotgun (WGS) entry which is preliminary data.</text>
</comment>
<keyword evidence="8" id="KW-1185">Reference proteome</keyword>
<keyword evidence="4" id="KW-0906">Nuclear pore complex</keyword>
<dbReference type="GO" id="GO:0051028">
    <property type="term" value="P:mRNA transport"/>
    <property type="evidence" value="ECO:0007669"/>
    <property type="project" value="UniProtKB-KW"/>
</dbReference>
<evidence type="ECO:0000313" key="8">
    <source>
        <dbReference type="Proteomes" id="UP001188597"/>
    </source>
</evidence>
<protein>
    <recommendedName>
        <fullName evidence="6">RanBD1 domain-containing protein</fullName>
    </recommendedName>
</protein>
<dbReference type="Proteomes" id="UP001188597">
    <property type="component" value="Unassembled WGS sequence"/>
</dbReference>
<keyword evidence="4" id="KW-0653">Protein transport</keyword>
<dbReference type="InterPro" id="IPR000156">
    <property type="entry name" value="Ran_bind_dom"/>
</dbReference>
<reference evidence="7" key="1">
    <citation type="submission" date="2022-12" db="EMBL/GenBank/DDBJ databases">
        <title>Draft genome assemblies for two species of Escallonia (Escalloniales).</title>
        <authorList>
            <person name="Chanderbali A."/>
            <person name="Dervinis C."/>
            <person name="Anghel I."/>
            <person name="Soltis D."/>
            <person name="Soltis P."/>
            <person name="Zapata F."/>
        </authorList>
    </citation>
    <scope>NUCLEOTIDE SEQUENCE</scope>
    <source>
        <strain evidence="7">UCBG64.0493</strain>
        <tissue evidence="7">Leaf</tissue>
    </source>
</reference>
<keyword evidence="2" id="KW-0813">Transport</keyword>
<evidence type="ECO:0000256" key="5">
    <source>
        <dbReference type="SAM" id="MobiDB-lite"/>
    </source>
</evidence>
<evidence type="ECO:0000256" key="1">
    <source>
        <dbReference type="ARBA" id="ARBA00004567"/>
    </source>
</evidence>
<evidence type="ECO:0000256" key="3">
    <source>
        <dbReference type="ARBA" id="ARBA00023010"/>
    </source>
</evidence>
<dbReference type="GO" id="GO:0005737">
    <property type="term" value="C:cytoplasm"/>
    <property type="evidence" value="ECO:0007669"/>
    <property type="project" value="TreeGrafter"/>
</dbReference>
<dbReference type="PANTHER" id="PTHR23138:SF87">
    <property type="entry name" value="E3 SUMO-PROTEIN LIGASE RANBP2"/>
    <property type="match status" value="1"/>
</dbReference>
<dbReference type="AlphaFoldDB" id="A0AA88WN97"/>
<evidence type="ECO:0000259" key="6">
    <source>
        <dbReference type="Pfam" id="PF00638"/>
    </source>
</evidence>
<keyword evidence="4" id="KW-0539">Nucleus</keyword>
<dbReference type="Pfam" id="PF00638">
    <property type="entry name" value="Ran_BP1"/>
    <property type="match status" value="1"/>
</dbReference>